<feature type="domain" description="HTH tetR-type" evidence="6">
    <location>
        <begin position="20"/>
        <end position="80"/>
    </location>
</feature>
<reference evidence="7" key="2">
    <citation type="submission" date="2020-07" db="EMBL/GenBank/DDBJ databases">
        <authorList>
            <person name="Yu X."/>
        </authorList>
    </citation>
    <scope>NUCLEOTIDE SEQUENCE [LARGE SCALE GENOMIC DNA]</scope>
    <source>
        <strain evidence="7">24T</strain>
    </source>
</reference>
<reference evidence="7" key="1">
    <citation type="submission" date="2020-07" db="EMBL/GenBank/DDBJ databases">
        <title>Description of Mycobacterium gordonae subsp. intergordonae subsp.nov. and Mycobacterium gordonae subsp. gordonae subsp. nov.</title>
        <authorList>
            <person name="Huang H."/>
        </authorList>
    </citation>
    <scope>NUCLEOTIDE SEQUENCE [LARGE SCALE GENOMIC DNA]</scope>
    <source>
        <strain evidence="7">24T</strain>
    </source>
</reference>
<evidence type="ECO:0000313" key="7">
    <source>
        <dbReference type="EMBL" id="QLL09797.1"/>
    </source>
</evidence>
<evidence type="ECO:0000256" key="5">
    <source>
        <dbReference type="SAM" id="MobiDB-lite"/>
    </source>
</evidence>
<dbReference type="KEGG" id="mgor:H0P51_13630"/>
<organism evidence="7 8">
    <name type="scientific">Mycobacterium vicinigordonae</name>
    <dbReference type="NCBI Taxonomy" id="1719132"/>
    <lineage>
        <taxon>Bacteria</taxon>
        <taxon>Bacillati</taxon>
        <taxon>Actinomycetota</taxon>
        <taxon>Actinomycetes</taxon>
        <taxon>Mycobacteriales</taxon>
        <taxon>Mycobacteriaceae</taxon>
        <taxon>Mycobacterium</taxon>
    </lineage>
</organism>
<dbReference type="AlphaFoldDB" id="A0A7D6IBT6"/>
<evidence type="ECO:0000259" key="6">
    <source>
        <dbReference type="PROSITE" id="PS50977"/>
    </source>
</evidence>
<dbReference type="PROSITE" id="PS01081">
    <property type="entry name" value="HTH_TETR_1"/>
    <property type="match status" value="1"/>
</dbReference>
<evidence type="ECO:0000256" key="3">
    <source>
        <dbReference type="ARBA" id="ARBA00023163"/>
    </source>
</evidence>
<keyword evidence="2 4" id="KW-0238">DNA-binding</keyword>
<feature type="region of interest" description="Disordered" evidence="5">
    <location>
        <begin position="1"/>
        <end position="22"/>
    </location>
</feature>
<sequence>MTAKSGGTKRGSGRPPTGTTSVRDALLRSGATHFSQYGYAGASTRSILADAEATAPALYHHFGNKTGLYIAVAATGQEHVLDTLTSAIADKVTIADRVAALLEAATQLRREHPNIAKYLNVIQQDVARHPDLDELLIYQTRFDSLWQHVTDDVAPIPGLALGLRAVVEGLLAVGGAHVQPDEITSAAEALQQITHGGLEALQGSGPSAIE</sequence>
<dbReference type="Gene3D" id="1.10.357.10">
    <property type="entry name" value="Tetracycline Repressor, domain 2"/>
    <property type="match status" value="1"/>
</dbReference>
<dbReference type="SUPFAM" id="SSF46689">
    <property type="entry name" value="Homeodomain-like"/>
    <property type="match status" value="1"/>
</dbReference>
<accession>A0A7D6IBT6</accession>
<feature type="DNA-binding region" description="H-T-H motif" evidence="4">
    <location>
        <begin position="43"/>
        <end position="62"/>
    </location>
</feature>
<keyword evidence="8" id="KW-1185">Reference proteome</keyword>
<evidence type="ECO:0000256" key="1">
    <source>
        <dbReference type="ARBA" id="ARBA00023015"/>
    </source>
</evidence>
<keyword evidence="3" id="KW-0804">Transcription</keyword>
<dbReference type="InterPro" id="IPR009057">
    <property type="entry name" value="Homeodomain-like_sf"/>
</dbReference>
<dbReference type="EMBL" id="CP059165">
    <property type="protein sequence ID" value="QLL09797.1"/>
    <property type="molecule type" value="Genomic_DNA"/>
</dbReference>
<dbReference type="InterPro" id="IPR001647">
    <property type="entry name" value="HTH_TetR"/>
</dbReference>
<dbReference type="Proteomes" id="UP000510682">
    <property type="component" value="Chromosome"/>
</dbReference>
<protein>
    <submittedName>
        <fullName evidence="7">TetR/AcrR family transcriptional regulator</fullName>
    </submittedName>
</protein>
<dbReference type="InterPro" id="IPR023772">
    <property type="entry name" value="DNA-bd_HTH_TetR-type_CS"/>
</dbReference>
<dbReference type="GO" id="GO:0003700">
    <property type="term" value="F:DNA-binding transcription factor activity"/>
    <property type="evidence" value="ECO:0007669"/>
    <property type="project" value="TreeGrafter"/>
</dbReference>
<dbReference type="RefSeq" id="WP_180918543.1">
    <property type="nucleotide sequence ID" value="NZ_CP059165.1"/>
</dbReference>
<gene>
    <name evidence="7" type="ORF">H0P51_13630</name>
</gene>
<evidence type="ECO:0000256" key="4">
    <source>
        <dbReference type="PROSITE-ProRule" id="PRU00335"/>
    </source>
</evidence>
<dbReference type="PANTHER" id="PTHR30055">
    <property type="entry name" value="HTH-TYPE TRANSCRIPTIONAL REGULATOR RUTR"/>
    <property type="match status" value="1"/>
</dbReference>
<keyword evidence="1" id="KW-0805">Transcription regulation</keyword>
<name>A0A7D6IBT6_9MYCO</name>
<dbReference type="PANTHER" id="PTHR30055:SF234">
    <property type="entry name" value="HTH-TYPE TRANSCRIPTIONAL REGULATOR BETI"/>
    <property type="match status" value="1"/>
</dbReference>
<evidence type="ECO:0000313" key="8">
    <source>
        <dbReference type="Proteomes" id="UP000510682"/>
    </source>
</evidence>
<dbReference type="PROSITE" id="PS50977">
    <property type="entry name" value="HTH_TETR_2"/>
    <property type="match status" value="1"/>
</dbReference>
<dbReference type="InterPro" id="IPR050109">
    <property type="entry name" value="HTH-type_TetR-like_transc_reg"/>
</dbReference>
<dbReference type="Pfam" id="PF00440">
    <property type="entry name" value="TetR_N"/>
    <property type="match status" value="1"/>
</dbReference>
<dbReference type="GO" id="GO:0000976">
    <property type="term" value="F:transcription cis-regulatory region binding"/>
    <property type="evidence" value="ECO:0007669"/>
    <property type="project" value="TreeGrafter"/>
</dbReference>
<proteinExistence type="predicted"/>
<evidence type="ECO:0000256" key="2">
    <source>
        <dbReference type="ARBA" id="ARBA00023125"/>
    </source>
</evidence>